<evidence type="ECO:0000256" key="8">
    <source>
        <dbReference type="SAM" id="MobiDB-lite"/>
    </source>
</evidence>
<comment type="subcellular location">
    <subcellularLocation>
        <location evidence="1">Endoplasmic reticulum membrane</location>
        <topology evidence="1">Multi-pass membrane protein</topology>
    </subcellularLocation>
</comment>
<evidence type="ECO:0000256" key="5">
    <source>
        <dbReference type="ARBA" id="ARBA00022824"/>
    </source>
</evidence>
<feature type="compositionally biased region" description="Basic and acidic residues" evidence="8">
    <location>
        <begin position="89"/>
        <end position="104"/>
    </location>
</feature>
<proteinExistence type="predicted"/>
<keyword evidence="2" id="KW-0328">Glycosyltransferase</keyword>
<comment type="caution">
    <text evidence="9">The sequence shown here is derived from an EMBL/GenBank/DDBJ whole genome shotgun (WGS) entry which is preliminary data.</text>
</comment>
<keyword evidence="10" id="KW-1185">Reference proteome</keyword>
<keyword evidence="3" id="KW-0808">Transferase</keyword>
<evidence type="ECO:0000256" key="7">
    <source>
        <dbReference type="ARBA" id="ARBA00023136"/>
    </source>
</evidence>
<evidence type="ECO:0000256" key="2">
    <source>
        <dbReference type="ARBA" id="ARBA00022676"/>
    </source>
</evidence>
<dbReference type="HOGENOM" id="CLU_2063183_0_0_1"/>
<evidence type="ECO:0000313" key="9">
    <source>
        <dbReference type="EMBL" id="EFE42282.1"/>
    </source>
</evidence>
<feature type="region of interest" description="Disordered" evidence="8">
    <location>
        <begin position="1"/>
        <end position="23"/>
    </location>
</feature>
<keyword evidence="4" id="KW-0812">Transmembrane</keyword>
<organism evidence="9 10">
    <name type="scientific">Trichophyton verrucosum (strain HKI 0517)</name>
    <dbReference type="NCBI Taxonomy" id="663202"/>
    <lineage>
        <taxon>Eukaryota</taxon>
        <taxon>Fungi</taxon>
        <taxon>Dikarya</taxon>
        <taxon>Ascomycota</taxon>
        <taxon>Pezizomycotina</taxon>
        <taxon>Eurotiomycetes</taxon>
        <taxon>Eurotiomycetidae</taxon>
        <taxon>Onygenales</taxon>
        <taxon>Arthrodermataceae</taxon>
        <taxon>Trichophyton</taxon>
    </lineage>
</organism>
<evidence type="ECO:0000256" key="4">
    <source>
        <dbReference type="ARBA" id="ARBA00022692"/>
    </source>
</evidence>
<dbReference type="Pfam" id="PF03901">
    <property type="entry name" value="Glyco_transf_22"/>
    <property type="match status" value="1"/>
</dbReference>
<accession>D4D7A1</accession>
<gene>
    <name evidence="9" type="ORF">TRV_02982</name>
</gene>
<evidence type="ECO:0000256" key="6">
    <source>
        <dbReference type="ARBA" id="ARBA00022989"/>
    </source>
</evidence>
<sequence>MPKARSAGAASRGHGGSSQGAQQGRRAADVFLLLLALRIANGLLVRTFFQPDEFFQSLEPAWGIAFGRDSGAWITWVCIPPPRKGRNREKRERGEKNRDRMEKKGRCGRCGWLTIWGVL</sequence>
<dbReference type="AlphaFoldDB" id="D4D7A1"/>
<dbReference type="EMBL" id="ACYE01000152">
    <property type="protein sequence ID" value="EFE42282.1"/>
    <property type="molecule type" value="Genomic_DNA"/>
</dbReference>
<keyword evidence="5" id="KW-0256">Endoplasmic reticulum</keyword>
<dbReference type="RefSeq" id="XP_003022900.1">
    <property type="nucleotide sequence ID" value="XM_003022854.1"/>
</dbReference>
<protein>
    <recommendedName>
        <fullName evidence="11">Mannosyltransferase</fullName>
    </recommendedName>
</protein>
<dbReference type="InterPro" id="IPR005599">
    <property type="entry name" value="GPI_mannosylTrfase"/>
</dbReference>
<dbReference type="KEGG" id="tve:TRV_02982"/>
<reference evidence="10" key="1">
    <citation type="journal article" date="2011" name="Genome Biol.">
        <title>Comparative and functional genomics provide insights into the pathogenicity of dermatophytic fungi.</title>
        <authorList>
            <person name="Burmester A."/>
            <person name="Shelest E."/>
            <person name="Gloeckner G."/>
            <person name="Heddergott C."/>
            <person name="Schindler S."/>
            <person name="Staib P."/>
            <person name="Heidel A."/>
            <person name="Felder M."/>
            <person name="Petzold A."/>
            <person name="Szafranski K."/>
            <person name="Feuermann M."/>
            <person name="Pedruzzi I."/>
            <person name="Priebe S."/>
            <person name="Groth M."/>
            <person name="Winkler R."/>
            <person name="Li W."/>
            <person name="Kniemeyer O."/>
            <person name="Schroeckh V."/>
            <person name="Hertweck C."/>
            <person name="Hube B."/>
            <person name="White T.C."/>
            <person name="Platzer M."/>
            <person name="Guthke R."/>
            <person name="Heitman J."/>
            <person name="Woestemeyer J."/>
            <person name="Zipfel P.F."/>
            <person name="Monod M."/>
            <person name="Brakhage A.A."/>
        </authorList>
    </citation>
    <scope>NUCLEOTIDE SEQUENCE [LARGE SCALE GENOMIC DNA]</scope>
    <source>
        <strain evidence="10">HKI 0517</strain>
    </source>
</reference>
<feature type="region of interest" description="Disordered" evidence="8">
    <location>
        <begin position="83"/>
        <end position="104"/>
    </location>
</feature>
<keyword evidence="7" id="KW-0472">Membrane</keyword>
<dbReference type="GO" id="GO:0016757">
    <property type="term" value="F:glycosyltransferase activity"/>
    <property type="evidence" value="ECO:0007669"/>
    <property type="project" value="UniProtKB-KW"/>
</dbReference>
<dbReference type="GO" id="GO:0005789">
    <property type="term" value="C:endoplasmic reticulum membrane"/>
    <property type="evidence" value="ECO:0007669"/>
    <property type="project" value="UniProtKB-SubCell"/>
</dbReference>
<dbReference type="Proteomes" id="UP000008383">
    <property type="component" value="Unassembled WGS sequence"/>
</dbReference>
<evidence type="ECO:0008006" key="11">
    <source>
        <dbReference type="Google" id="ProtNLM"/>
    </source>
</evidence>
<evidence type="ECO:0000313" key="10">
    <source>
        <dbReference type="Proteomes" id="UP000008383"/>
    </source>
</evidence>
<evidence type="ECO:0000256" key="3">
    <source>
        <dbReference type="ARBA" id="ARBA00022679"/>
    </source>
</evidence>
<name>D4D7A1_TRIVH</name>
<keyword evidence="6" id="KW-1133">Transmembrane helix</keyword>
<evidence type="ECO:0000256" key="1">
    <source>
        <dbReference type="ARBA" id="ARBA00004477"/>
    </source>
</evidence>
<feature type="compositionally biased region" description="Low complexity" evidence="8">
    <location>
        <begin position="1"/>
        <end position="12"/>
    </location>
</feature>
<dbReference type="GeneID" id="9576938"/>